<dbReference type="GO" id="GO:0031251">
    <property type="term" value="C:PAN complex"/>
    <property type="evidence" value="ECO:0007669"/>
    <property type="project" value="UniProtKB-UniRule"/>
</dbReference>
<dbReference type="STRING" id="105785.A0A2J7R467"/>
<dbReference type="InterPro" id="IPR011009">
    <property type="entry name" value="Kinase-like_dom_sf"/>
</dbReference>
<dbReference type="Gene3D" id="1.10.510.10">
    <property type="entry name" value="Transferase(Phosphotransferase) domain 1"/>
    <property type="match status" value="1"/>
</dbReference>
<dbReference type="Gene3D" id="1.20.5.5160">
    <property type="match status" value="1"/>
</dbReference>
<keyword evidence="2 6" id="KW-0507">mRNA processing</keyword>
<dbReference type="GO" id="GO:0006397">
    <property type="term" value="P:mRNA processing"/>
    <property type="evidence" value="ECO:0007669"/>
    <property type="project" value="UniProtKB-KW"/>
</dbReference>
<evidence type="ECO:0000256" key="3">
    <source>
        <dbReference type="ARBA" id="ARBA00022741"/>
    </source>
</evidence>
<name>A0A2J7R467_9NEOP</name>
<dbReference type="PROSITE" id="PS50011">
    <property type="entry name" value="PROTEIN_KINASE_DOM"/>
    <property type="match status" value="1"/>
</dbReference>
<feature type="domain" description="Protein kinase" evidence="8">
    <location>
        <begin position="347"/>
        <end position="623"/>
    </location>
</feature>
<feature type="region of interest" description="Disordered" evidence="7">
    <location>
        <begin position="171"/>
        <end position="208"/>
    </location>
</feature>
<keyword evidence="4 6" id="KW-0067">ATP-binding</keyword>
<dbReference type="Proteomes" id="UP000235965">
    <property type="component" value="Unassembled WGS sequence"/>
</dbReference>
<dbReference type="GO" id="GO:0000289">
    <property type="term" value="P:nuclear-transcribed mRNA poly(A) tail shortening"/>
    <property type="evidence" value="ECO:0007669"/>
    <property type="project" value="UniProtKB-UniRule"/>
</dbReference>
<gene>
    <name evidence="6" type="primary">PAN3</name>
    <name evidence="9" type="ORF">B7P43_G01884</name>
</gene>
<dbReference type="FunFam" id="1.10.510.10:FF:000451">
    <property type="entry name" value="PAN2-PAN3 deadenylation complex subunit PAN3"/>
    <property type="match status" value="1"/>
</dbReference>
<dbReference type="InterPro" id="IPR041332">
    <property type="entry name" value="Pan3_CK"/>
</dbReference>
<feature type="binding site" evidence="6">
    <location>
        <begin position="512"/>
        <end position="513"/>
    </location>
    <ligand>
        <name>ATP</name>
        <dbReference type="ChEBI" id="CHEBI:30616"/>
    </ligand>
</feature>
<dbReference type="GO" id="GO:0004672">
    <property type="term" value="F:protein kinase activity"/>
    <property type="evidence" value="ECO:0007669"/>
    <property type="project" value="InterPro"/>
</dbReference>
<evidence type="ECO:0000313" key="9">
    <source>
        <dbReference type="EMBL" id="PNF35616.1"/>
    </source>
</evidence>
<evidence type="ECO:0000256" key="6">
    <source>
        <dbReference type="HAMAP-Rule" id="MF_03181"/>
    </source>
</evidence>
<proteinExistence type="inferred from homology"/>
<feature type="coiled-coil region" evidence="6">
    <location>
        <begin position="620"/>
        <end position="658"/>
    </location>
</feature>
<dbReference type="InParanoid" id="A0A2J7R467"/>
<reference evidence="9 10" key="1">
    <citation type="submission" date="2017-12" db="EMBL/GenBank/DDBJ databases">
        <title>Hemimetabolous genomes reveal molecular basis of termite eusociality.</title>
        <authorList>
            <person name="Harrison M.C."/>
            <person name="Jongepier E."/>
            <person name="Robertson H.M."/>
            <person name="Arning N."/>
            <person name="Bitard-Feildel T."/>
            <person name="Chao H."/>
            <person name="Childers C.P."/>
            <person name="Dinh H."/>
            <person name="Doddapaneni H."/>
            <person name="Dugan S."/>
            <person name="Gowin J."/>
            <person name="Greiner C."/>
            <person name="Han Y."/>
            <person name="Hu H."/>
            <person name="Hughes D.S.T."/>
            <person name="Huylmans A.-K."/>
            <person name="Kemena C."/>
            <person name="Kremer L.P.M."/>
            <person name="Lee S.L."/>
            <person name="Lopez-Ezquerra A."/>
            <person name="Mallet L."/>
            <person name="Monroy-Kuhn J.M."/>
            <person name="Moser A."/>
            <person name="Murali S.C."/>
            <person name="Muzny D.M."/>
            <person name="Otani S."/>
            <person name="Piulachs M.-D."/>
            <person name="Poelchau M."/>
            <person name="Qu J."/>
            <person name="Schaub F."/>
            <person name="Wada-Katsumata A."/>
            <person name="Worley K.C."/>
            <person name="Xie Q."/>
            <person name="Ylla G."/>
            <person name="Poulsen M."/>
            <person name="Gibbs R.A."/>
            <person name="Schal C."/>
            <person name="Richards S."/>
            <person name="Belles X."/>
            <person name="Korb J."/>
            <person name="Bornberg-Bauer E."/>
        </authorList>
    </citation>
    <scope>NUCLEOTIDE SEQUENCE [LARGE SCALE GENOMIC DNA]</scope>
    <source>
        <tissue evidence="9">Whole body</tissue>
    </source>
</reference>
<evidence type="ECO:0000313" key="10">
    <source>
        <dbReference type="Proteomes" id="UP000235965"/>
    </source>
</evidence>
<evidence type="ECO:0000256" key="2">
    <source>
        <dbReference type="ARBA" id="ARBA00022664"/>
    </source>
</evidence>
<protein>
    <recommendedName>
        <fullName evidence="6">PAN2-PAN3 deadenylation complex subunit PAN3</fullName>
    </recommendedName>
    <alternativeName>
        <fullName evidence="6">PAB1P-dependent poly(A)-specific ribonuclease</fullName>
    </alternativeName>
    <alternativeName>
        <fullName evidence="6">Poly(A)-nuclease deadenylation complex subunit 3</fullName>
        <shortName evidence="6">PAN deadenylation complex subunit 3</shortName>
    </alternativeName>
</protein>
<keyword evidence="1 6" id="KW-0963">Cytoplasm</keyword>
<dbReference type="InterPro" id="IPR000719">
    <property type="entry name" value="Prot_kinase_dom"/>
</dbReference>
<sequence>MDNISSSLRKPAVPVDGRGNYLSSGLTVSNMGACYPGDETLLLPGNHSINNVIFPGSISYSDNRVKQEEPSYTGCGERMDPMFLSYSQANGVPQESKLATYMNRQNTSTPTSNVSQSITKNLAGLTLDTPVSLKKVTPQAPEFVPAAGGGGTTGNTATRSGSPDFLNSFTGMPGSGGPQATFGGRRRSTESPVPVSPQLTPQPSPPLNNCSPTSALDKTPITPVSTYQENVGGTTYFYPTTVAVAAAASAGDAAGLNSSGLSTGSPVVPSIVLPSFHMYPGTPTHLATIKGKPPSSGGFYVANEIRMEALHRNALVLVQPDPEQFPDLPSEIDNYHELCPLKPVPSNPMHKSQLLGYPMSTYKATNTKTGVRYCLRRVHGFRLPNTKCMGLVDMWKRLQHSNIVQLREVFTTKAFGDYSMIFVYDYHPGSETLLMKHFSPSEPLNGYADPFSADPTAPRPYSHQKNALLRQQHGGGSGMLPEGVIWNYIIQLTSALRVIHAAGLACRTLDPTKILLTGRSRLRLSSLAISDVLTFDSTSPNPLQLMPHFQQEDLTALGKVILALACRSLMAVQRENMQTSLDLVSRTYSNDLRNVIMYLLTNQQQQQHRSVTDLMPMIGARFYTQLDAIQIRSDVLENEVSKEMENGRLCRLLVKLGTVNERPELSLDPTWAETGDRYMLKLFRDYVFHQVTEDGRPWLDMSHVVQCLNKLDAGAPEKVCLMSRDEQSILVVSYAELKQCLEQSFEEILSAAAKPDQIV</sequence>
<dbReference type="GO" id="GO:0010606">
    <property type="term" value="P:positive regulation of cytoplasmic mRNA processing body assembly"/>
    <property type="evidence" value="ECO:0007669"/>
    <property type="project" value="UniProtKB-UniRule"/>
</dbReference>
<feature type="binding site" evidence="6">
    <location>
        <position position="376"/>
    </location>
    <ligand>
        <name>ATP</name>
        <dbReference type="ChEBI" id="CHEBI:30616"/>
    </ligand>
</feature>
<dbReference type="OrthoDB" id="204958at2759"/>
<dbReference type="GO" id="GO:0008143">
    <property type="term" value="F:poly(A) binding"/>
    <property type="evidence" value="ECO:0007669"/>
    <property type="project" value="TreeGrafter"/>
</dbReference>
<comment type="domain">
    <text evidence="6">Contains a pseudokinase domain. The protein kinase domain is predicted to be catalytically inactive because some of the residues important for catalytic activity are substituted and it lacks the equivalent of the binding site for a peptide substrate. However, it has retained an ATP-binding site and ATP-binding is required for mRNA degradation, stimulating the activity of the PAN2 nuclease in vitro. The nucleotide-binding site is juxtaposed to the RNase active site of PAN2 in the complex and may actually bind nucleosides of a poly(A) RNA rather than ATP, feeding the poly(A)-tail to the active site of the deadenylase and thus increasing the efficiency with which this distributive enzyme degrades oligo(A) RNAs.</text>
</comment>
<evidence type="ECO:0000259" key="8">
    <source>
        <dbReference type="PROSITE" id="PS50011"/>
    </source>
</evidence>
<comment type="subunit">
    <text evidence="6">Homodimer. Forms a heterotrimer with a catalytic subunit PAN2 to form the poly(A)-nuclease (PAN) deadenylation complex. Interacts (via PAM-2 motif) with poly(A)-binding protein (via PABC domain), conferring substrate specificity of the enzyme complex.</text>
</comment>
<dbReference type="Gene3D" id="1.10.287.3700">
    <property type="match status" value="1"/>
</dbReference>
<comment type="function">
    <text evidence="6">Regulatory subunit of the poly(A)-nuclease (PAN) deadenylation complex, one of two cytoplasmic mRNA deadenylases involved in general and miRNA-mediated mRNA turnover. PAN specifically shortens poly(A) tails of RNA and the activity is stimulated by poly(A)-binding protein (PABP). PAN deadenylation is followed by rapid degradation of the shortened mRNA tails by the CCR4-NOT complex. Deadenylated mRNAs are then degraded by two alternative mechanisms, namely exosome-mediated 3'-5' exonucleolytic degradation, or deadenlyation-dependent mRNA decaping and subsequent 5'-3' exonucleolytic degradation by XRN1. PAN3 acts as a positive regulator for PAN activity, recruiting the catalytic subunit PAN2 to mRNA via its interaction with RNA and PABP, and to miRNA targets via its interaction with GW182 family proteins.</text>
</comment>
<comment type="domain">
    <text evidence="6">The pseudokinase domain, the coiled-coil (CC), and C-terminal knob domain (CK) form a structural unit (PKC) that forms an extensive high-affinity interaction surface for PAN2.</text>
</comment>
<dbReference type="PANTHER" id="PTHR12272">
    <property type="entry name" value="DEADENYLATION COMPLEX SUBUNIT PAN3"/>
    <property type="match status" value="1"/>
</dbReference>
<feature type="region of interest" description="Knob domain" evidence="6">
    <location>
        <begin position="659"/>
        <end position="759"/>
    </location>
</feature>
<comment type="domain">
    <text evidence="6">The N-terminal zinc finger binds to poly(A) RNA.</text>
</comment>
<dbReference type="Pfam" id="PF18101">
    <property type="entry name" value="Pan3_CK"/>
    <property type="match status" value="1"/>
</dbReference>
<dbReference type="InterPro" id="IPR030844">
    <property type="entry name" value="PAN3"/>
</dbReference>
<comment type="caution">
    <text evidence="6">Lacks conserved residue(s) required for the propagation of feature annotation.</text>
</comment>
<accession>A0A2J7R467</accession>
<dbReference type="EMBL" id="NEVH01007815">
    <property type="protein sequence ID" value="PNF35616.1"/>
    <property type="molecule type" value="Genomic_DNA"/>
</dbReference>
<dbReference type="AlphaFoldDB" id="A0A2J7R467"/>
<dbReference type="HAMAP" id="MF_03181">
    <property type="entry name" value="PAN3"/>
    <property type="match status" value="1"/>
</dbReference>
<dbReference type="FunFam" id="1.10.287.3700:FF:000001">
    <property type="entry name" value="PAN2-PAN3 deadenylation complex subunit PAN3"/>
    <property type="match status" value="1"/>
</dbReference>
<keyword evidence="3 6" id="KW-0547">Nucleotide-binding</keyword>
<comment type="caution">
    <text evidence="9">The sequence shown here is derived from an EMBL/GenBank/DDBJ whole genome shotgun (WGS) entry which is preliminary data.</text>
</comment>
<dbReference type="FunCoup" id="A0A2J7R467">
    <property type="interactions" value="1711"/>
</dbReference>
<organism evidence="9 10">
    <name type="scientific">Cryptotermes secundus</name>
    <dbReference type="NCBI Taxonomy" id="105785"/>
    <lineage>
        <taxon>Eukaryota</taxon>
        <taxon>Metazoa</taxon>
        <taxon>Ecdysozoa</taxon>
        <taxon>Arthropoda</taxon>
        <taxon>Hexapoda</taxon>
        <taxon>Insecta</taxon>
        <taxon>Pterygota</taxon>
        <taxon>Neoptera</taxon>
        <taxon>Polyneoptera</taxon>
        <taxon>Dictyoptera</taxon>
        <taxon>Blattodea</taxon>
        <taxon>Blattoidea</taxon>
        <taxon>Termitoidae</taxon>
        <taxon>Kalotermitidae</taxon>
        <taxon>Cryptotermitinae</taxon>
        <taxon>Cryptotermes</taxon>
    </lineage>
</organism>
<comment type="subcellular location">
    <subcellularLocation>
        <location evidence="6">Cytoplasm</location>
        <location evidence="6">P-body</location>
    </subcellularLocation>
</comment>
<keyword evidence="10" id="KW-1185">Reference proteome</keyword>
<evidence type="ECO:0000256" key="1">
    <source>
        <dbReference type="ARBA" id="ARBA00022490"/>
    </source>
</evidence>
<keyword evidence="5 6" id="KW-0175">Coiled coil</keyword>
<evidence type="ECO:0000256" key="4">
    <source>
        <dbReference type="ARBA" id="ARBA00022840"/>
    </source>
</evidence>
<evidence type="ECO:0000256" key="5">
    <source>
        <dbReference type="ARBA" id="ARBA00023054"/>
    </source>
</evidence>
<comment type="similarity">
    <text evidence="6">Belongs to the protein kinase superfamily. PAN3 family.</text>
</comment>
<evidence type="ECO:0000256" key="7">
    <source>
        <dbReference type="SAM" id="MobiDB-lite"/>
    </source>
</evidence>
<feature type="binding site" evidence="6">
    <location>
        <begin position="425"/>
        <end position="432"/>
    </location>
    <ligand>
        <name>ATP</name>
        <dbReference type="ChEBI" id="CHEBI:30616"/>
    </ligand>
</feature>
<dbReference type="SUPFAM" id="SSF56112">
    <property type="entry name" value="Protein kinase-like (PK-like)"/>
    <property type="match status" value="1"/>
</dbReference>
<dbReference type="GO" id="GO:0000932">
    <property type="term" value="C:P-body"/>
    <property type="evidence" value="ECO:0007669"/>
    <property type="project" value="UniProtKB-SubCell"/>
</dbReference>
<dbReference type="GO" id="GO:0005524">
    <property type="term" value="F:ATP binding"/>
    <property type="evidence" value="ECO:0007669"/>
    <property type="project" value="UniProtKB-UniRule"/>
</dbReference>
<dbReference type="PANTHER" id="PTHR12272:SF11">
    <property type="entry name" value="PAN2-PAN3 DEADENYLATION COMPLEX SUBUNIT PAN3"/>
    <property type="match status" value="1"/>
</dbReference>